<reference evidence="1" key="2">
    <citation type="journal article" date="2020" name="Nat. Commun.">
        <title>Large-scale genome sequencing of mycorrhizal fungi provides insights into the early evolution of symbiotic traits.</title>
        <authorList>
            <person name="Miyauchi S."/>
            <person name="Kiss E."/>
            <person name="Kuo A."/>
            <person name="Drula E."/>
            <person name="Kohler A."/>
            <person name="Sanchez-Garcia M."/>
            <person name="Morin E."/>
            <person name="Andreopoulos B."/>
            <person name="Barry K.W."/>
            <person name="Bonito G."/>
            <person name="Buee M."/>
            <person name="Carver A."/>
            <person name="Chen C."/>
            <person name="Cichocki N."/>
            <person name="Clum A."/>
            <person name="Culley D."/>
            <person name="Crous P.W."/>
            <person name="Fauchery L."/>
            <person name="Girlanda M."/>
            <person name="Hayes R.D."/>
            <person name="Keri Z."/>
            <person name="LaButti K."/>
            <person name="Lipzen A."/>
            <person name="Lombard V."/>
            <person name="Magnuson J."/>
            <person name="Maillard F."/>
            <person name="Murat C."/>
            <person name="Nolan M."/>
            <person name="Ohm R.A."/>
            <person name="Pangilinan J."/>
            <person name="Pereira M.F."/>
            <person name="Perotto S."/>
            <person name="Peter M."/>
            <person name="Pfister S."/>
            <person name="Riley R."/>
            <person name="Sitrit Y."/>
            <person name="Stielow J.B."/>
            <person name="Szollosi G."/>
            <person name="Zifcakova L."/>
            <person name="Stursova M."/>
            <person name="Spatafora J.W."/>
            <person name="Tedersoo L."/>
            <person name="Vaario L.M."/>
            <person name="Yamada A."/>
            <person name="Yan M."/>
            <person name="Wang P."/>
            <person name="Xu J."/>
            <person name="Bruns T."/>
            <person name="Baldrian P."/>
            <person name="Vilgalys R."/>
            <person name="Dunand C."/>
            <person name="Henrissat B."/>
            <person name="Grigoriev I.V."/>
            <person name="Hibbett D."/>
            <person name="Nagy L.G."/>
            <person name="Martin F.M."/>
        </authorList>
    </citation>
    <scope>NUCLEOTIDE SEQUENCE</scope>
    <source>
        <strain evidence="1">Prilba</strain>
    </source>
</reference>
<dbReference type="EMBL" id="WHVB01000017">
    <property type="protein sequence ID" value="KAF8474375.1"/>
    <property type="molecule type" value="Genomic_DNA"/>
</dbReference>
<organism evidence="1 2">
    <name type="scientific">Russula ochroleuca</name>
    <dbReference type="NCBI Taxonomy" id="152965"/>
    <lineage>
        <taxon>Eukaryota</taxon>
        <taxon>Fungi</taxon>
        <taxon>Dikarya</taxon>
        <taxon>Basidiomycota</taxon>
        <taxon>Agaricomycotina</taxon>
        <taxon>Agaricomycetes</taxon>
        <taxon>Russulales</taxon>
        <taxon>Russulaceae</taxon>
        <taxon>Russula</taxon>
    </lineage>
</organism>
<gene>
    <name evidence="1" type="ORF">DFH94DRAFT_761800</name>
</gene>
<evidence type="ECO:0000313" key="2">
    <source>
        <dbReference type="Proteomes" id="UP000759537"/>
    </source>
</evidence>
<sequence length="130" mass="15198">MRDLSPILHIPGRLHSRPVHVILWCLSFLRCLSTDHRPRTYVVIYVGSSRAHLGTLILYSTEARGSCEPLHAQYGGTVLSVPRSAGKVVFFRWLELFRVHLRIPNGRLPAALFTQFARRWWWWSLFRVDF</sequence>
<dbReference type="AlphaFoldDB" id="A0A9P5K1V9"/>
<reference evidence="1" key="1">
    <citation type="submission" date="2019-10" db="EMBL/GenBank/DDBJ databases">
        <authorList>
            <consortium name="DOE Joint Genome Institute"/>
            <person name="Kuo A."/>
            <person name="Miyauchi S."/>
            <person name="Kiss E."/>
            <person name="Drula E."/>
            <person name="Kohler A."/>
            <person name="Sanchez-Garcia M."/>
            <person name="Andreopoulos B."/>
            <person name="Barry K.W."/>
            <person name="Bonito G."/>
            <person name="Buee M."/>
            <person name="Carver A."/>
            <person name="Chen C."/>
            <person name="Cichocki N."/>
            <person name="Clum A."/>
            <person name="Culley D."/>
            <person name="Crous P.W."/>
            <person name="Fauchery L."/>
            <person name="Girlanda M."/>
            <person name="Hayes R."/>
            <person name="Keri Z."/>
            <person name="LaButti K."/>
            <person name="Lipzen A."/>
            <person name="Lombard V."/>
            <person name="Magnuson J."/>
            <person name="Maillard F."/>
            <person name="Morin E."/>
            <person name="Murat C."/>
            <person name="Nolan M."/>
            <person name="Ohm R."/>
            <person name="Pangilinan J."/>
            <person name="Pereira M."/>
            <person name="Perotto S."/>
            <person name="Peter M."/>
            <person name="Riley R."/>
            <person name="Sitrit Y."/>
            <person name="Stielow B."/>
            <person name="Szollosi G."/>
            <person name="Zifcakova L."/>
            <person name="Stursova M."/>
            <person name="Spatafora J.W."/>
            <person name="Tedersoo L."/>
            <person name="Vaario L.-M."/>
            <person name="Yamada A."/>
            <person name="Yan M."/>
            <person name="Wang P."/>
            <person name="Xu J."/>
            <person name="Bruns T."/>
            <person name="Baldrian P."/>
            <person name="Vilgalys R."/>
            <person name="Henrissat B."/>
            <person name="Grigoriev I.V."/>
            <person name="Hibbett D."/>
            <person name="Nagy L.G."/>
            <person name="Martin F.M."/>
        </authorList>
    </citation>
    <scope>NUCLEOTIDE SEQUENCE</scope>
    <source>
        <strain evidence="1">Prilba</strain>
    </source>
</reference>
<protein>
    <submittedName>
        <fullName evidence="1">Uncharacterized protein</fullName>
    </submittedName>
</protein>
<comment type="caution">
    <text evidence="1">The sequence shown here is derived from an EMBL/GenBank/DDBJ whole genome shotgun (WGS) entry which is preliminary data.</text>
</comment>
<accession>A0A9P5K1V9</accession>
<evidence type="ECO:0000313" key="1">
    <source>
        <dbReference type="EMBL" id="KAF8474375.1"/>
    </source>
</evidence>
<name>A0A9P5K1V9_9AGAM</name>
<keyword evidence="2" id="KW-1185">Reference proteome</keyword>
<dbReference type="Proteomes" id="UP000759537">
    <property type="component" value="Unassembled WGS sequence"/>
</dbReference>
<proteinExistence type="predicted"/>